<comment type="caution">
    <text evidence="2">The sequence shown here is derived from an EMBL/GenBank/DDBJ whole genome shotgun (WGS) entry which is preliminary data.</text>
</comment>
<dbReference type="InterPro" id="IPR035093">
    <property type="entry name" value="RelE/ParE_toxin_dom_sf"/>
</dbReference>
<evidence type="ECO:0000313" key="3">
    <source>
        <dbReference type="Proteomes" id="UP001172645"/>
    </source>
</evidence>
<evidence type="ECO:0000256" key="1">
    <source>
        <dbReference type="ARBA" id="ARBA00022649"/>
    </source>
</evidence>
<keyword evidence="1" id="KW-1277">Toxin-antitoxin system</keyword>
<protein>
    <submittedName>
        <fullName evidence="2">Type II toxin-antitoxin system RelE/ParE family toxin</fullName>
    </submittedName>
</protein>
<name>A0ABT7JZY0_9HYPH</name>
<dbReference type="RefSeq" id="WP_285869903.1">
    <property type="nucleotide sequence ID" value="NZ_JARFYM010000013.1"/>
</dbReference>
<sequence length="101" mass="11537">MVHRIVFRPAARADLKALYDYIAKQTDHRLAGEYLDRLEASCQALTVFPERGTVRNDLLPGIRIIGFERRVSIAFMAEADTVRILRVLYGGQSFPEDWSPD</sequence>
<evidence type="ECO:0000313" key="2">
    <source>
        <dbReference type="EMBL" id="MDL2400748.1"/>
    </source>
</evidence>
<gene>
    <name evidence="2" type="ORF">PY649_17705</name>
</gene>
<reference evidence="2" key="1">
    <citation type="submission" date="2023-06" db="EMBL/GenBank/DDBJ databases">
        <title>Phylogenetic Diversity of Rhizobium strains.</title>
        <authorList>
            <person name="Moura F.T."/>
            <person name="Helene L.C.F."/>
            <person name="Hungria M."/>
        </authorList>
    </citation>
    <scope>NUCLEOTIDE SEQUENCE</scope>
    <source>
        <strain evidence="2">CCGE526</strain>
    </source>
</reference>
<proteinExistence type="predicted"/>
<keyword evidence="3" id="KW-1185">Reference proteome</keyword>
<dbReference type="EMBL" id="JARFYM010000013">
    <property type="protein sequence ID" value="MDL2400748.1"/>
    <property type="molecule type" value="Genomic_DNA"/>
</dbReference>
<dbReference type="Gene3D" id="3.30.2310.20">
    <property type="entry name" value="RelE-like"/>
    <property type="match status" value="1"/>
</dbReference>
<organism evidence="2 3">
    <name type="scientific">Rhizobium mayense</name>
    <dbReference type="NCBI Taxonomy" id="1312184"/>
    <lineage>
        <taxon>Bacteria</taxon>
        <taxon>Pseudomonadati</taxon>
        <taxon>Pseudomonadota</taxon>
        <taxon>Alphaproteobacteria</taxon>
        <taxon>Hyphomicrobiales</taxon>
        <taxon>Rhizobiaceae</taxon>
        <taxon>Rhizobium/Agrobacterium group</taxon>
        <taxon>Rhizobium</taxon>
    </lineage>
</organism>
<dbReference type="Pfam" id="PF05016">
    <property type="entry name" value="ParE_toxin"/>
    <property type="match status" value="1"/>
</dbReference>
<accession>A0ABT7JZY0</accession>
<dbReference type="Proteomes" id="UP001172645">
    <property type="component" value="Unassembled WGS sequence"/>
</dbReference>
<dbReference type="InterPro" id="IPR007712">
    <property type="entry name" value="RelE/ParE_toxin"/>
</dbReference>